<dbReference type="GeneTree" id="ENSGT00940000155356"/>
<keyword evidence="1 7" id="KW-0723">Serine/threonine-protein kinase</keyword>
<proteinExistence type="inferred from homology"/>
<feature type="binding site" evidence="6">
    <location>
        <position position="63"/>
    </location>
    <ligand>
        <name>ATP</name>
        <dbReference type="ChEBI" id="CHEBI:30616"/>
    </ligand>
</feature>
<accession>A0A7N6BEJ0</accession>
<evidence type="ECO:0000259" key="9">
    <source>
        <dbReference type="PROSITE" id="PS50011"/>
    </source>
</evidence>
<reference evidence="10" key="3">
    <citation type="submission" date="2025-09" db="UniProtKB">
        <authorList>
            <consortium name="Ensembl"/>
        </authorList>
    </citation>
    <scope>IDENTIFICATION</scope>
</reference>
<dbReference type="InterPro" id="IPR000719">
    <property type="entry name" value="Prot_kinase_dom"/>
</dbReference>
<keyword evidence="2" id="KW-0808">Transferase</keyword>
<comment type="similarity">
    <text evidence="7">Belongs to the protein kinase superfamily.</text>
</comment>
<evidence type="ECO:0000313" key="11">
    <source>
        <dbReference type="Proteomes" id="UP000265040"/>
    </source>
</evidence>
<dbReference type="PROSITE" id="PS00108">
    <property type="entry name" value="PROTEIN_KINASE_ST"/>
    <property type="match status" value="1"/>
</dbReference>
<dbReference type="PANTHER" id="PTHR24058">
    <property type="entry name" value="DUAL SPECIFICITY PROTEIN KINASE"/>
    <property type="match status" value="1"/>
</dbReference>
<keyword evidence="3 6" id="KW-0547">Nucleotide-binding</keyword>
<dbReference type="GO" id="GO:0045944">
    <property type="term" value="P:positive regulation of transcription by RNA polymerase II"/>
    <property type="evidence" value="ECO:0007669"/>
    <property type="project" value="TreeGrafter"/>
</dbReference>
<dbReference type="SUPFAM" id="SSF56112">
    <property type="entry name" value="Protein kinase-like (PK-like)"/>
    <property type="match status" value="1"/>
</dbReference>
<dbReference type="Proteomes" id="UP000265040">
    <property type="component" value="Chromosome 6"/>
</dbReference>
<dbReference type="PROSITE" id="PS50011">
    <property type="entry name" value="PROTEIN_KINASE_DOM"/>
    <property type="match status" value="1"/>
</dbReference>
<dbReference type="PANTHER" id="PTHR24058:SF53">
    <property type="entry name" value="HOMEODOMAIN-INTERACTING PROTEIN KINASE 2"/>
    <property type="match status" value="1"/>
</dbReference>
<dbReference type="GO" id="GO:0005524">
    <property type="term" value="F:ATP binding"/>
    <property type="evidence" value="ECO:0007669"/>
    <property type="project" value="UniProtKB-UniRule"/>
</dbReference>
<keyword evidence="11" id="KW-1185">Reference proteome</keyword>
<dbReference type="InterPro" id="IPR017441">
    <property type="entry name" value="Protein_kinase_ATP_BS"/>
</dbReference>
<dbReference type="Ensembl" id="ENSATET00000050431.1">
    <property type="protein sequence ID" value="ENSATEP00000061410.1"/>
    <property type="gene ID" value="ENSATEG00000013918.2"/>
</dbReference>
<dbReference type="OrthoDB" id="437530at2759"/>
<dbReference type="GO" id="GO:0004674">
    <property type="term" value="F:protein serine/threonine kinase activity"/>
    <property type="evidence" value="ECO:0007669"/>
    <property type="project" value="UniProtKB-KW"/>
</dbReference>
<evidence type="ECO:0000256" key="6">
    <source>
        <dbReference type="PROSITE-ProRule" id="PRU10141"/>
    </source>
</evidence>
<dbReference type="PROSITE" id="PS00107">
    <property type="entry name" value="PROTEIN_KINASE_ATP"/>
    <property type="match status" value="1"/>
</dbReference>
<keyword evidence="5 6" id="KW-0067">ATP-binding</keyword>
<evidence type="ECO:0000256" key="2">
    <source>
        <dbReference type="ARBA" id="ARBA00022679"/>
    </source>
</evidence>
<keyword evidence="4" id="KW-0418">Kinase</keyword>
<organism evidence="10 11">
    <name type="scientific">Anabas testudineus</name>
    <name type="common">Climbing perch</name>
    <name type="synonym">Anthias testudineus</name>
    <dbReference type="NCBI Taxonomy" id="64144"/>
    <lineage>
        <taxon>Eukaryota</taxon>
        <taxon>Metazoa</taxon>
        <taxon>Chordata</taxon>
        <taxon>Craniata</taxon>
        <taxon>Vertebrata</taxon>
        <taxon>Euteleostomi</taxon>
        <taxon>Actinopterygii</taxon>
        <taxon>Neopterygii</taxon>
        <taxon>Teleostei</taxon>
        <taxon>Neoteleostei</taxon>
        <taxon>Acanthomorphata</taxon>
        <taxon>Anabantaria</taxon>
        <taxon>Anabantiformes</taxon>
        <taxon>Anabantoidei</taxon>
        <taxon>Anabantidae</taxon>
        <taxon>Anabas</taxon>
    </lineage>
</organism>
<dbReference type="GO" id="GO:0042771">
    <property type="term" value="P:intrinsic apoptotic signaling pathway in response to DNA damage by p53 class mediator"/>
    <property type="evidence" value="ECO:0007669"/>
    <property type="project" value="TreeGrafter"/>
</dbReference>
<dbReference type="InterPro" id="IPR050494">
    <property type="entry name" value="Ser_Thr_dual-spec_kinase"/>
</dbReference>
<sequence length="428" mass="47898">LAGQGTSFGPLWDMGNLFSRVRQPIILPGNRFEYKVKGFIGEGAFGRVAHCTTVGTKQPVAVKILKRNIHVDRELQMLTGIKSLDPDKHNVVRFIEAFTSGNYACLAFEKLDRTLSDFIKQHGKLRAEEIRPIARQMLVTLDALKQIDVIHTDIKPDNVMLVDHRQQPFKIRLIDFGVAVLASESNEGAIMQPLFYRSPEVMLGLPVTAAIDMWSLGCLLAFLYTARHLYHGAECEYDVMRLIVHVQGQPTECGSERTSDLLKGLRIRSLSDLTVYHPKARSESEYNDTQSFLSLLRQMLHPDFDRRTTPSEALHHAFVRESGKSTSRPNAEVPDATAGSTTSLIPATEVPAGALRLQILSAGCALLCLTLCGSFRRLCTQQVNKEQVSFIIIHCSFISIPLFSELSGFSLSRTHFLLSSFVIIMKRW</sequence>
<dbReference type="GO" id="GO:0016605">
    <property type="term" value="C:PML body"/>
    <property type="evidence" value="ECO:0007669"/>
    <property type="project" value="TreeGrafter"/>
</dbReference>
<evidence type="ECO:0000256" key="5">
    <source>
        <dbReference type="ARBA" id="ARBA00022840"/>
    </source>
</evidence>
<dbReference type="GO" id="GO:0007224">
    <property type="term" value="P:smoothened signaling pathway"/>
    <property type="evidence" value="ECO:0007669"/>
    <property type="project" value="TreeGrafter"/>
</dbReference>
<feature type="region of interest" description="Disordered" evidence="8">
    <location>
        <begin position="319"/>
        <end position="339"/>
    </location>
</feature>
<dbReference type="GO" id="GO:0003713">
    <property type="term" value="F:transcription coactivator activity"/>
    <property type="evidence" value="ECO:0007669"/>
    <property type="project" value="TreeGrafter"/>
</dbReference>
<dbReference type="AlphaFoldDB" id="A0A7N6BEJ0"/>
<reference evidence="10" key="1">
    <citation type="submission" date="2021-04" db="EMBL/GenBank/DDBJ databases">
        <authorList>
            <consortium name="Wellcome Sanger Institute Data Sharing"/>
        </authorList>
    </citation>
    <scope>NUCLEOTIDE SEQUENCE [LARGE SCALE GENOMIC DNA]</scope>
</reference>
<dbReference type="Gene3D" id="3.30.200.20">
    <property type="entry name" value="Phosphorylase Kinase, domain 1"/>
    <property type="match status" value="1"/>
</dbReference>
<dbReference type="SMART" id="SM00220">
    <property type="entry name" value="S_TKc"/>
    <property type="match status" value="1"/>
</dbReference>
<dbReference type="InterPro" id="IPR008271">
    <property type="entry name" value="Ser/Thr_kinase_AS"/>
</dbReference>
<name>A0A7N6BEJ0_ANATE</name>
<dbReference type="GO" id="GO:0004713">
    <property type="term" value="F:protein tyrosine kinase activity"/>
    <property type="evidence" value="ECO:0007669"/>
    <property type="project" value="TreeGrafter"/>
</dbReference>
<dbReference type="InParanoid" id="A0A7N6BEJ0"/>
<reference evidence="10" key="2">
    <citation type="submission" date="2025-08" db="UniProtKB">
        <authorList>
            <consortium name="Ensembl"/>
        </authorList>
    </citation>
    <scope>IDENTIFICATION</scope>
</reference>
<dbReference type="GO" id="GO:0046332">
    <property type="term" value="F:SMAD binding"/>
    <property type="evidence" value="ECO:0007669"/>
    <property type="project" value="TreeGrafter"/>
</dbReference>
<dbReference type="Pfam" id="PF00069">
    <property type="entry name" value="Pkinase"/>
    <property type="match status" value="1"/>
</dbReference>
<evidence type="ECO:0000256" key="3">
    <source>
        <dbReference type="ARBA" id="ARBA00022741"/>
    </source>
</evidence>
<dbReference type="Gene3D" id="1.10.510.10">
    <property type="entry name" value="Transferase(Phosphotransferase) domain 1"/>
    <property type="match status" value="1"/>
</dbReference>
<feature type="domain" description="Protein kinase" evidence="9">
    <location>
        <begin position="34"/>
        <end position="319"/>
    </location>
</feature>
<dbReference type="GO" id="GO:0003714">
    <property type="term" value="F:transcription corepressor activity"/>
    <property type="evidence" value="ECO:0007669"/>
    <property type="project" value="TreeGrafter"/>
</dbReference>
<protein>
    <recommendedName>
        <fullName evidence="9">Protein kinase domain-containing protein</fullName>
    </recommendedName>
</protein>
<evidence type="ECO:0000313" key="10">
    <source>
        <dbReference type="Ensembl" id="ENSATEP00000061410.1"/>
    </source>
</evidence>
<evidence type="ECO:0000256" key="1">
    <source>
        <dbReference type="ARBA" id="ARBA00022527"/>
    </source>
</evidence>
<evidence type="ECO:0000256" key="7">
    <source>
        <dbReference type="RuleBase" id="RU000304"/>
    </source>
</evidence>
<dbReference type="GO" id="GO:0005737">
    <property type="term" value="C:cytoplasm"/>
    <property type="evidence" value="ECO:0007669"/>
    <property type="project" value="TreeGrafter"/>
</dbReference>
<evidence type="ECO:0000256" key="8">
    <source>
        <dbReference type="SAM" id="MobiDB-lite"/>
    </source>
</evidence>
<dbReference type="InterPro" id="IPR011009">
    <property type="entry name" value="Kinase-like_dom_sf"/>
</dbReference>
<evidence type="ECO:0000256" key="4">
    <source>
        <dbReference type="ARBA" id="ARBA00022777"/>
    </source>
</evidence>